<keyword evidence="2" id="KW-1133">Transmembrane helix</keyword>
<dbReference type="Proteomes" id="UP000199086">
    <property type="component" value="Unassembled WGS sequence"/>
</dbReference>
<feature type="compositionally biased region" description="Basic and acidic residues" evidence="1">
    <location>
        <begin position="79"/>
        <end position="90"/>
    </location>
</feature>
<feature type="domain" description="DUF6458" evidence="3">
    <location>
        <begin position="8"/>
        <end position="69"/>
    </location>
</feature>
<keyword evidence="2" id="KW-0812">Transmembrane</keyword>
<dbReference type="AlphaFoldDB" id="A0A1G6H3Z5"/>
<feature type="region of interest" description="Disordered" evidence="1">
    <location>
        <begin position="64"/>
        <end position="90"/>
    </location>
</feature>
<protein>
    <recommendedName>
        <fullName evidence="3">DUF6458 domain-containing protein</fullName>
    </recommendedName>
</protein>
<sequence>MRSARIGTPIALIVIGAILKWAVADAISGINLPMIGLILIVAGAIWLVLEIILGRPRTHVTTERTNVQGTGTTGPAGDQHVEREIRRDDI</sequence>
<proteinExistence type="predicted"/>
<evidence type="ECO:0000256" key="1">
    <source>
        <dbReference type="SAM" id="MobiDB-lite"/>
    </source>
</evidence>
<gene>
    <name evidence="4" type="ORF">GA0111570_106143</name>
</gene>
<keyword evidence="5" id="KW-1185">Reference proteome</keyword>
<evidence type="ECO:0000259" key="3">
    <source>
        <dbReference type="Pfam" id="PF20059"/>
    </source>
</evidence>
<dbReference type="RefSeq" id="WP_175557453.1">
    <property type="nucleotide sequence ID" value="NZ_FMYF01000006.1"/>
</dbReference>
<evidence type="ECO:0000313" key="5">
    <source>
        <dbReference type="Proteomes" id="UP000199086"/>
    </source>
</evidence>
<organism evidence="4 5">
    <name type="scientific">Raineyella antarctica</name>
    <dbReference type="NCBI Taxonomy" id="1577474"/>
    <lineage>
        <taxon>Bacteria</taxon>
        <taxon>Bacillati</taxon>
        <taxon>Actinomycetota</taxon>
        <taxon>Actinomycetes</taxon>
        <taxon>Propionibacteriales</taxon>
        <taxon>Propionibacteriaceae</taxon>
        <taxon>Raineyella</taxon>
    </lineage>
</organism>
<dbReference type="InterPro" id="IPR045597">
    <property type="entry name" value="DUF6458"/>
</dbReference>
<keyword evidence="2" id="KW-0472">Membrane</keyword>
<evidence type="ECO:0000313" key="4">
    <source>
        <dbReference type="EMBL" id="SDB88891.1"/>
    </source>
</evidence>
<dbReference type="Pfam" id="PF20059">
    <property type="entry name" value="DUF6458"/>
    <property type="match status" value="1"/>
</dbReference>
<reference evidence="4 5" key="1">
    <citation type="submission" date="2016-06" db="EMBL/GenBank/DDBJ databases">
        <authorList>
            <person name="Olsen C.W."/>
            <person name="Carey S."/>
            <person name="Hinshaw L."/>
            <person name="Karasin A.I."/>
        </authorList>
    </citation>
    <scope>NUCLEOTIDE SEQUENCE [LARGE SCALE GENOMIC DNA]</scope>
    <source>
        <strain evidence="4 5">LZ-22</strain>
    </source>
</reference>
<evidence type="ECO:0000256" key="2">
    <source>
        <dbReference type="SAM" id="Phobius"/>
    </source>
</evidence>
<feature type="transmembrane region" description="Helical" evidence="2">
    <location>
        <begin position="34"/>
        <end position="54"/>
    </location>
</feature>
<name>A0A1G6H3Z5_9ACTN</name>
<accession>A0A1G6H3Z5</accession>
<dbReference type="EMBL" id="FMYF01000006">
    <property type="protein sequence ID" value="SDB88891.1"/>
    <property type="molecule type" value="Genomic_DNA"/>
</dbReference>